<sequence length="234" mass="26832">MLHCIHSVFLPGNVSKRLLITCCEPAFELNVGIPDPVQDTRERILSAALKLFAEKGYVSACTKDIARSAGVAEVTLFRHFTSKDRLLEEVLSHFTFVSVMPQLLKEIADLPCEEALTILAGRFIDYLILRKDWVSIMQAEMQRAPDKLFTVYHAFLDELFGGFVACFRQLQRRGCMGDFDLELGARMFHGICFNYFTQEELLGRKNYKSADRDLVLRGFVRIFLYGTSRNRRSE</sequence>
<keyword evidence="1 2" id="KW-0238">DNA-binding</keyword>
<feature type="DNA-binding region" description="H-T-H motif" evidence="2">
    <location>
        <begin position="61"/>
        <end position="80"/>
    </location>
</feature>
<dbReference type="SUPFAM" id="SSF46689">
    <property type="entry name" value="Homeodomain-like"/>
    <property type="match status" value="1"/>
</dbReference>
<protein>
    <submittedName>
        <fullName evidence="4">TetR/AcrR family transcriptional regulator</fullName>
    </submittedName>
</protein>
<dbReference type="Pfam" id="PF00440">
    <property type="entry name" value="TetR_N"/>
    <property type="match status" value="1"/>
</dbReference>
<dbReference type="PANTHER" id="PTHR30055">
    <property type="entry name" value="HTH-TYPE TRANSCRIPTIONAL REGULATOR RUTR"/>
    <property type="match status" value="1"/>
</dbReference>
<gene>
    <name evidence="4" type="ORF">KI810_12175</name>
</gene>
<accession>A0ABS5SI26</accession>
<feature type="domain" description="HTH tetR-type" evidence="3">
    <location>
        <begin position="38"/>
        <end position="98"/>
    </location>
</feature>
<dbReference type="InterPro" id="IPR039536">
    <property type="entry name" value="TetR_C_Proteobacteria"/>
</dbReference>
<keyword evidence="5" id="KW-1185">Reference proteome</keyword>
<dbReference type="InterPro" id="IPR036271">
    <property type="entry name" value="Tet_transcr_reg_TetR-rel_C_sf"/>
</dbReference>
<comment type="caution">
    <text evidence="4">The sequence shown here is derived from an EMBL/GenBank/DDBJ whole genome shotgun (WGS) entry which is preliminary data.</text>
</comment>
<evidence type="ECO:0000313" key="4">
    <source>
        <dbReference type="EMBL" id="MBT0653817.1"/>
    </source>
</evidence>
<dbReference type="EMBL" id="JAHCVK010000005">
    <property type="protein sequence ID" value="MBT0653817.1"/>
    <property type="molecule type" value="Genomic_DNA"/>
</dbReference>
<evidence type="ECO:0000256" key="2">
    <source>
        <dbReference type="PROSITE-ProRule" id="PRU00335"/>
    </source>
</evidence>
<evidence type="ECO:0000313" key="5">
    <source>
        <dbReference type="Proteomes" id="UP000756860"/>
    </source>
</evidence>
<dbReference type="SUPFAM" id="SSF48498">
    <property type="entry name" value="Tetracyclin repressor-like, C-terminal domain"/>
    <property type="match status" value="1"/>
</dbReference>
<evidence type="ECO:0000256" key="1">
    <source>
        <dbReference type="ARBA" id="ARBA00023125"/>
    </source>
</evidence>
<dbReference type="InterPro" id="IPR009057">
    <property type="entry name" value="Homeodomain-like_sf"/>
</dbReference>
<dbReference type="Proteomes" id="UP000756860">
    <property type="component" value="Unassembled WGS sequence"/>
</dbReference>
<dbReference type="PANTHER" id="PTHR30055:SF223">
    <property type="entry name" value="HTH-TYPE TRANSCRIPTIONAL REGULATOR UIDR"/>
    <property type="match status" value="1"/>
</dbReference>
<evidence type="ECO:0000259" key="3">
    <source>
        <dbReference type="PROSITE" id="PS50977"/>
    </source>
</evidence>
<dbReference type="PRINTS" id="PR00455">
    <property type="entry name" value="HTHTETR"/>
</dbReference>
<proteinExistence type="predicted"/>
<organism evidence="4 5">
    <name type="scientific">Geomobilimonas luticola</name>
    <dbReference type="NCBI Taxonomy" id="1114878"/>
    <lineage>
        <taxon>Bacteria</taxon>
        <taxon>Pseudomonadati</taxon>
        <taxon>Thermodesulfobacteriota</taxon>
        <taxon>Desulfuromonadia</taxon>
        <taxon>Geobacterales</taxon>
        <taxon>Geobacteraceae</taxon>
        <taxon>Geomobilimonas</taxon>
    </lineage>
</organism>
<reference evidence="4 5" key="1">
    <citation type="submission" date="2021-05" db="EMBL/GenBank/DDBJ databases">
        <title>The draft genome of Geobacter luticola JCM 17780.</title>
        <authorList>
            <person name="Xu Z."/>
            <person name="Masuda Y."/>
            <person name="Itoh H."/>
            <person name="Senoo K."/>
        </authorList>
    </citation>
    <scope>NUCLEOTIDE SEQUENCE [LARGE SCALE GENOMIC DNA]</scope>
    <source>
        <strain evidence="4 5">JCM 17780</strain>
    </source>
</reference>
<dbReference type="PROSITE" id="PS50977">
    <property type="entry name" value="HTH_TETR_2"/>
    <property type="match status" value="1"/>
</dbReference>
<dbReference type="InterPro" id="IPR050109">
    <property type="entry name" value="HTH-type_TetR-like_transc_reg"/>
</dbReference>
<dbReference type="Pfam" id="PF14246">
    <property type="entry name" value="TetR_C_7"/>
    <property type="match status" value="1"/>
</dbReference>
<dbReference type="InterPro" id="IPR001647">
    <property type="entry name" value="HTH_TetR"/>
</dbReference>
<dbReference type="Gene3D" id="1.10.357.10">
    <property type="entry name" value="Tetracycline Repressor, domain 2"/>
    <property type="match status" value="1"/>
</dbReference>
<name>A0ABS5SI26_9BACT</name>